<sequence length="950" mass="106247">MLLQWQSYENILRALISADSLQTRGRKRQHKAASTEGTYHIPTPSFPNTRLQAPRARIIFPRPLFPTQGCKHRGPVSYSHALFSQHKAASTEVPYHIPTPSFPSTRLQAPRARIIFPRHLFPTQGCKHRGPVSYSHALFSQHKAASTEGPYHIPTPSFHSTRLQALRSRIIFPRPLFQHKAASTEGPYHIPTTSFPSTRLTRLQAPRARIISPRPLFTAQGCKHRGPVSYSHALSSQHKAASTEGPYHIPTPSLPSTRLQAPRARIIFPRPLFPAQGCKHRGPVSYSHALFSQHKAASTEGPYHIPTTSFSSTRLQAPRARIIFPRPLFPAQGCKHRGPVSYSHALFSQHKAASTEGPYHIPRPLFPTQGCKHRGTVSYSHDLFSPTQGCKHRGSVSYSHDLFSQHKAASTEGPYHIPTHSFPNTRLQAPRARIIFPRPLFPAQGSKHRGTVSYSHALISQHKAASTEAPYHIPTPSFPSTRLKAPSTRLQAPRGRIIFPRPLFPTQGCKHRGTVSYSHGLFSQHKAASTEGPYHIPTHSFPNTRLQAPRARIIFPRTLFPAQGCKHRGTVSYSHALISQHKAASTEAPYHIPTPSFPSTRLQPPRSRIIFPRPLFPAQGCKHRGPVSYSHDLFSQHKAASTEGPYHIPTTSFPSTRLQAPRDRIIFPRPLFPAQDCKNRGPVSYSHDLFSQHKTASTEGPYHILTHSFPNTRLQAPRARIIFPRPLFPAQGCKHRGTVSYSHALFSQHKAASTEAPYHIPTPSFSSTRLQAPRARIIFPRPFSQHKAASTEGPYHIPAPSFPSTRLQAPRARIIFPHLFFPAQGCKHRGRVSYSHAIFSQHKAASTEGPYHIPTPSFPSTRLQAPRARIIFPRPLFPAQGYKHRWPVSYSHALFSQHKAASTEGPYNIPTPSFPNTRLQTDNIAILPVVSEYFKGPMSYSLSLLMKHKG</sequence>
<evidence type="ECO:0000256" key="1">
    <source>
        <dbReference type="SAM" id="MobiDB-lite"/>
    </source>
</evidence>
<name>A0A812CW97_ACAPH</name>
<proteinExistence type="predicted"/>
<dbReference type="AlphaFoldDB" id="A0A812CW97"/>
<organism evidence="2 3">
    <name type="scientific">Acanthosepion pharaonis</name>
    <name type="common">Pharaoh cuttlefish</name>
    <name type="synonym">Sepia pharaonis</name>
    <dbReference type="NCBI Taxonomy" id="158019"/>
    <lineage>
        <taxon>Eukaryota</taxon>
        <taxon>Metazoa</taxon>
        <taxon>Spiralia</taxon>
        <taxon>Lophotrochozoa</taxon>
        <taxon>Mollusca</taxon>
        <taxon>Cephalopoda</taxon>
        <taxon>Coleoidea</taxon>
        <taxon>Decapodiformes</taxon>
        <taxon>Sepiida</taxon>
        <taxon>Sepiina</taxon>
        <taxon>Sepiidae</taxon>
        <taxon>Acanthosepion</taxon>
    </lineage>
</organism>
<dbReference type="EMBL" id="CAHIKZ030002268">
    <property type="protein sequence ID" value="CAE1283944.1"/>
    <property type="molecule type" value="Genomic_DNA"/>
</dbReference>
<comment type="caution">
    <text evidence="2">The sequence shown here is derived from an EMBL/GenBank/DDBJ whole genome shotgun (WGS) entry which is preliminary data.</text>
</comment>
<evidence type="ECO:0000313" key="2">
    <source>
        <dbReference type="EMBL" id="CAE1283944.1"/>
    </source>
</evidence>
<gene>
    <name evidence="2" type="ORF">SPHA_44349</name>
</gene>
<reference evidence="2" key="1">
    <citation type="submission" date="2021-01" db="EMBL/GenBank/DDBJ databases">
        <authorList>
            <person name="Li R."/>
            <person name="Bekaert M."/>
        </authorList>
    </citation>
    <scope>NUCLEOTIDE SEQUENCE</scope>
    <source>
        <strain evidence="2">Farmed</strain>
    </source>
</reference>
<accession>A0A812CW97</accession>
<protein>
    <submittedName>
        <fullName evidence="2">Uncharacterized protein</fullName>
    </submittedName>
</protein>
<evidence type="ECO:0000313" key="3">
    <source>
        <dbReference type="Proteomes" id="UP000597762"/>
    </source>
</evidence>
<feature type="region of interest" description="Disordered" evidence="1">
    <location>
        <begin position="23"/>
        <end position="47"/>
    </location>
</feature>
<keyword evidence="3" id="KW-1185">Reference proteome</keyword>
<dbReference type="Proteomes" id="UP000597762">
    <property type="component" value="Unassembled WGS sequence"/>
</dbReference>